<dbReference type="Proteomes" id="UP000033566">
    <property type="component" value="Chromosome"/>
</dbReference>
<gene>
    <name evidence="1" type="ORF">UL81_08690</name>
</gene>
<dbReference type="PATRIC" id="fig|161896.4.peg.1702"/>
<reference evidence="1 2" key="1">
    <citation type="journal article" date="2015" name="Genome Announc.">
        <title>Complete Genome Sequence of Corynebacterium camporealensis DSM 44610, Isolated from the Milk of a Manchega Sheep with Subclinical Mastitis.</title>
        <authorList>
            <person name="Ruckert C."/>
            <person name="Albersmeier A."/>
            <person name="Winkler A."/>
            <person name="Tauch A."/>
        </authorList>
    </citation>
    <scope>NUCLEOTIDE SEQUENCE [LARGE SCALE GENOMIC DNA]</scope>
    <source>
        <strain evidence="1 2">DSM 44610</strain>
    </source>
</reference>
<organism evidence="1 2">
    <name type="scientific">Corynebacterium camporealensis</name>
    <dbReference type="NCBI Taxonomy" id="161896"/>
    <lineage>
        <taxon>Bacteria</taxon>
        <taxon>Bacillati</taxon>
        <taxon>Actinomycetota</taxon>
        <taxon>Actinomycetes</taxon>
        <taxon>Mycobacteriales</taxon>
        <taxon>Corynebacteriaceae</taxon>
        <taxon>Corynebacterium</taxon>
    </lineage>
</organism>
<dbReference type="AlphaFoldDB" id="A0A0F6QZ81"/>
<accession>A0A0F6QZ81</accession>
<sequence length="71" mass="7360">MQQKSVPLTSVIGIVVALVSLQALRSTTDWSTIALVAAAIAIAFVVTAVIVFFAGALGLSEEPSAEDEQRS</sequence>
<dbReference type="KEGG" id="ccj:UL81_08690"/>
<dbReference type="HOGENOM" id="CLU_2733144_0_0_11"/>
<dbReference type="RefSeq" id="WP_035107358.1">
    <property type="nucleotide sequence ID" value="NZ_CP011311.1"/>
</dbReference>
<keyword evidence="2" id="KW-1185">Reference proteome</keyword>
<name>A0A0F6QZ81_9CORY</name>
<evidence type="ECO:0000313" key="1">
    <source>
        <dbReference type="EMBL" id="AKE39688.1"/>
    </source>
</evidence>
<evidence type="ECO:0000313" key="2">
    <source>
        <dbReference type="Proteomes" id="UP000033566"/>
    </source>
</evidence>
<proteinExistence type="predicted"/>
<protein>
    <submittedName>
        <fullName evidence="1">Uncharacterized protein</fullName>
    </submittedName>
</protein>
<dbReference type="EMBL" id="CP011311">
    <property type="protein sequence ID" value="AKE39688.1"/>
    <property type="molecule type" value="Genomic_DNA"/>
</dbReference>